<comment type="function">
    <text evidence="5">In the vertebrate host, binds to highly sulfated heparan sulfate proteoglycans (HSPGs) on the surface of host hepatocytes and is required for sporozoite invasion of the host hepatocytes.</text>
</comment>
<feature type="compositionally biased region" description="Polar residues" evidence="7">
    <location>
        <begin position="1"/>
        <end position="13"/>
    </location>
</feature>
<dbReference type="SUPFAM" id="SSF141571">
    <property type="entry name" value="Pentapeptide repeat-like"/>
    <property type="match status" value="1"/>
</dbReference>
<organism evidence="9 10">
    <name type="scientific">Cylindrotheca closterium</name>
    <dbReference type="NCBI Taxonomy" id="2856"/>
    <lineage>
        <taxon>Eukaryota</taxon>
        <taxon>Sar</taxon>
        <taxon>Stramenopiles</taxon>
        <taxon>Ochrophyta</taxon>
        <taxon>Bacillariophyta</taxon>
        <taxon>Bacillariophyceae</taxon>
        <taxon>Bacillariophycidae</taxon>
        <taxon>Bacillariales</taxon>
        <taxon>Bacillariaceae</taxon>
        <taxon>Cylindrotheca</taxon>
    </lineage>
</organism>
<dbReference type="EMBL" id="CAKOGP040002036">
    <property type="protein sequence ID" value="CAJ1959964.1"/>
    <property type="molecule type" value="Genomic_DNA"/>
</dbReference>
<proteinExistence type="inferred from homology"/>
<evidence type="ECO:0000256" key="8">
    <source>
        <dbReference type="SAM" id="Phobius"/>
    </source>
</evidence>
<feature type="compositionally biased region" description="Basic residues" evidence="7">
    <location>
        <begin position="40"/>
        <end position="64"/>
    </location>
</feature>
<evidence type="ECO:0000256" key="7">
    <source>
        <dbReference type="SAM" id="MobiDB-lite"/>
    </source>
</evidence>
<comment type="similarity">
    <text evidence="1">Belongs to the plasmodium circumsporozoite protein family.</text>
</comment>
<feature type="region of interest" description="Disordered" evidence="7">
    <location>
        <begin position="1"/>
        <end position="280"/>
    </location>
</feature>
<feature type="compositionally biased region" description="Basic and acidic residues" evidence="7">
    <location>
        <begin position="246"/>
        <end position="268"/>
    </location>
</feature>
<feature type="compositionally biased region" description="Polar residues" evidence="7">
    <location>
        <begin position="718"/>
        <end position="736"/>
    </location>
</feature>
<name>A0AAD2G241_9STRA</name>
<keyword evidence="8" id="KW-0472">Membrane</keyword>
<comment type="function">
    <text evidence="6">Essential sporozoite protein. In the mosquito vector, required for sporozoite development in the oocyst, migration through the vector hemolymph and entry into the vector salivary glands. In the vertebrate host, required for sporozoite migration through the host dermis and infection of host hepatocytes. Binds to highly sulfated heparan sulfate proteoglycans (HSPGs) on the surface of host hepatocytes.</text>
</comment>
<comment type="caution">
    <text evidence="9">The sequence shown here is derived from an EMBL/GenBank/DDBJ whole genome shotgun (WGS) entry which is preliminary data.</text>
</comment>
<dbReference type="InterPro" id="IPR051860">
    <property type="entry name" value="Plasmodium_CSP_Invasion"/>
</dbReference>
<evidence type="ECO:0000313" key="9">
    <source>
        <dbReference type="EMBL" id="CAJ1959964.1"/>
    </source>
</evidence>
<evidence type="ECO:0000256" key="1">
    <source>
        <dbReference type="ARBA" id="ARBA00006241"/>
    </source>
</evidence>
<dbReference type="NCBIfam" id="TIGR02167">
    <property type="entry name" value="Liste_lipo_26"/>
    <property type="match status" value="7"/>
</dbReference>
<dbReference type="Pfam" id="PF03382">
    <property type="entry name" value="DUF285"/>
    <property type="match status" value="2"/>
</dbReference>
<dbReference type="Proteomes" id="UP001295423">
    <property type="component" value="Unassembled WGS sequence"/>
</dbReference>
<feature type="compositionally biased region" description="Basic and acidic residues" evidence="7">
    <location>
        <begin position="65"/>
        <end position="89"/>
    </location>
</feature>
<keyword evidence="4" id="KW-0677">Repeat</keyword>
<evidence type="ECO:0000256" key="6">
    <source>
        <dbReference type="ARBA" id="ARBA00045806"/>
    </source>
</evidence>
<keyword evidence="8" id="KW-1133">Transmembrane helix</keyword>
<sequence length="1230" mass="133558">MPSVDTNEGSSPIISEMMPSVEDDGVVVGELSNSATAPQRKSKRREGRSKHSERKSKYGSKSRSKSPDDDLVLSERSDRHRSPHSSDHHRSNRSRSSKTSVDANSKQQKSKEKAEMQKASHPGAQYVSSSDRRADRKAAMGTPGAERISNSDGDDGARKSSKYRSKTRPTEPSARPGATNVSSSDRDDGTRKSSKYSKTRQKGASANPGATRVTSSVQDGGARKTSKFSRTRHQEPSGNPGAQRLKRADRDSTKLKASLDTKPTKVEDDIPLPSLHPGATGRVDELAEAVEATTTPDMTAEIEAARQQGREEERIARREEDDQKIVVATPAPKNNKRRKYVAALFLFAVATGVITWLLVKKDDTSIQNRVIFDPPTLDDCLAISLGLETVRQNGTTSKLFGVEMDVTVASGIVMELLQAELRLRIQRKVLPLLAGCDTEGSISIENNIFIVENAVLNETSVDDPISCSSDSIGLCSFVYLGLNIFAKDEAVSSDVLVDLIKDVFQDKGLLELLELLSPVENIDFIKAYEILPSYAPSSSPSIQDNDSGSPSRETCAAIGNGTAVSGREDLVQEYEIIMDVTFDSETKEESLLATEMEEKIQRILMPLLAGCTDKVNNENRNKGIVNALADVEAVTTDECLPAAERPCSRYVADLDLYLNDMASPTHLIESINTDLRALPLLEKLDLLPPFKQIDIVNILQKETMSASPSPSVGPLTTAEPTSSPTIRQTSVPTRLLTTLPAPVPTFQPVDGHPTLQLTPLPTFEASLSPSQIPSNTPTAMPTTQPVVGPTLKPTPFPTEGPSVSLSMQPSISPSIHPTANPSKTPSGQPSLSPSAVESRPPSTQPSVQPSLSPTSTSCFQTRGELINIVGDWFEPSLKASVEAKYGLIGNWCFGAGVTNMEDLFRDRETFNEDISKWDVSAVTSMNAIFYQASSFNADVSSWDVSSVTNMGSLFNSASAFNQDLSSWNVSSVTTMQQMFQLASAFNGDISSWDVSSVTTMQQMFQLASAFNGDISSWDVSAVNIMTAMFSEAHSFNADISAWDVSSVTETRLMFHGASAFNQNLSWDVSSVTTMKQMFYLASAFNGDISSWDVSSVTTMRQMFQRASAFNGDISTWNVSSVTTMLSMFYEALYFNGDISSWDVSSVMVLERMFLGAESFNQDISSWDVSSVTSMNRLLLGASSFNYSICAWGSRIPSTVNVDAAFRETSCPTISGPSFTSNPPGPFCHVC</sequence>
<feature type="compositionally biased region" description="Basic and acidic residues" evidence="7">
    <location>
        <begin position="109"/>
        <end position="118"/>
    </location>
</feature>
<dbReference type="AlphaFoldDB" id="A0AAD2G241"/>
<dbReference type="PANTHER" id="PTHR44826">
    <property type="entry name" value="SPORE COAT PROTEIN SP85"/>
    <property type="match status" value="1"/>
</dbReference>
<protein>
    <recommendedName>
        <fullName evidence="2">Circumsporozoite protein</fullName>
    </recommendedName>
</protein>
<dbReference type="PANTHER" id="PTHR44826:SF3">
    <property type="entry name" value="SPORE COAT PROTEIN SP85"/>
    <property type="match status" value="1"/>
</dbReference>
<evidence type="ECO:0000256" key="3">
    <source>
        <dbReference type="ARBA" id="ARBA00022522"/>
    </source>
</evidence>
<feature type="compositionally biased region" description="Polar residues" evidence="7">
    <location>
        <begin position="755"/>
        <end position="785"/>
    </location>
</feature>
<gene>
    <name evidence="9" type="ORF">CYCCA115_LOCUS18381</name>
</gene>
<feature type="transmembrane region" description="Helical" evidence="8">
    <location>
        <begin position="340"/>
        <end position="359"/>
    </location>
</feature>
<feature type="compositionally biased region" description="Basic residues" evidence="7">
    <location>
        <begin position="192"/>
        <end position="201"/>
    </location>
</feature>
<feature type="compositionally biased region" description="Polar residues" evidence="7">
    <location>
        <begin position="98"/>
        <end position="107"/>
    </location>
</feature>
<evidence type="ECO:0000313" key="10">
    <source>
        <dbReference type="Proteomes" id="UP001295423"/>
    </source>
</evidence>
<accession>A0AAD2G241</accession>
<dbReference type="InterPro" id="IPR005046">
    <property type="entry name" value="DUF285"/>
</dbReference>
<reference evidence="9" key="1">
    <citation type="submission" date="2023-08" db="EMBL/GenBank/DDBJ databases">
        <authorList>
            <person name="Audoor S."/>
            <person name="Bilcke G."/>
        </authorList>
    </citation>
    <scope>NUCLEOTIDE SEQUENCE</scope>
</reference>
<feature type="region of interest" description="Disordered" evidence="7">
    <location>
        <begin position="704"/>
        <end position="856"/>
    </location>
</feature>
<evidence type="ECO:0000256" key="2">
    <source>
        <dbReference type="ARBA" id="ARBA00021911"/>
    </source>
</evidence>
<evidence type="ECO:0000256" key="4">
    <source>
        <dbReference type="ARBA" id="ARBA00022737"/>
    </source>
</evidence>
<keyword evidence="10" id="KW-1185">Reference proteome</keyword>
<dbReference type="InterPro" id="IPR011889">
    <property type="entry name" value="Liste_lipo_26"/>
</dbReference>
<evidence type="ECO:0000256" key="5">
    <source>
        <dbReference type="ARBA" id="ARBA00033726"/>
    </source>
</evidence>
<feature type="compositionally biased region" description="Polar residues" evidence="7">
    <location>
        <begin position="801"/>
        <end position="856"/>
    </location>
</feature>
<keyword evidence="3" id="KW-0748">Sporozoite</keyword>
<keyword evidence="8" id="KW-0812">Transmembrane</keyword>